<reference evidence="3 4" key="1">
    <citation type="journal article" date="2016" name="J. Microbiol.">
        <title>Dankookia rubra gen. nov., sp. nov., an alphaproteobacterium isolated from sediment of a shallow stream.</title>
        <authorList>
            <person name="Kim W.H."/>
            <person name="Kim D.H."/>
            <person name="Kang K."/>
            <person name="Ahn T.Y."/>
        </authorList>
    </citation>
    <scope>NUCLEOTIDE SEQUENCE [LARGE SCALE GENOMIC DNA]</scope>
    <source>
        <strain evidence="3 4">JCM30602</strain>
    </source>
</reference>
<dbReference type="SUPFAM" id="SSF54001">
    <property type="entry name" value="Cysteine proteinases"/>
    <property type="match status" value="1"/>
</dbReference>
<organism evidence="3 4">
    <name type="scientific">Dankookia rubra</name>
    <dbReference type="NCBI Taxonomy" id="1442381"/>
    <lineage>
        <taxon>Bacteria</taxon>
        <taxon>Pseudomonadati</taxon>
        <taxon>Pseudomonadota</taxon>
        <taxon>Alphaproteobacteria</taxon>
        <taxon>Acetobacterales</taxon>
        <taxon>Roseomonadaceae</taxon>
        <taxon>Dankookia</taxon>
    </lineage>
</organism>
<dbReference type="Pfam" id="PF05257">
    <property type="entry name" value="CHAP"/>
    <property type="match status" value="1"/>
</dbReference>
<feature type="compositionally biased region" description="Basic and acidic residues" evidence="1">
    <location>
        <begin position="24"/>
        <end position="36"/>
    </location>
</feature>
<dbReference type="InterPro" id="IPR007921">
    <property type="entry name" value="CHAP_dom"/>
</dbReference>
<protein>
    <submittedName>
        <fullName evidence="3">CHAP domain-containing protein</fullName>
    </submittedName>
</protein>
<dbReference type="Proteomes" id="UP000295096">
    <property type="component" value="Unassembled WGS sequence"/>
</dbReference>
<keyword evidence="4" id="KW-1185">Reference proteome</keyword>
<dbReference type="RefSeq" id="WP_133286910.1">
    <property type="nucleotide sequence ID" value="NZ_SMSJ01000002.1"/>
</dbReference>
<evidence type="ECO:0000313" key="4">
    <source>
        <dbReference type="Proteomes" id="UP000295096"/>
    </source>
</evidence>
<comment type="caution">
    <text evidence="3">The sequence shown here is derived from an EMBL/GenBank/DDBJ whole genome shotgun (WGS) entry which is preliminary data.</text>
</comment>
<sequence length="274" mass="29020">MRVTGTTLAVCALLGGVATTTEAEAARSRHDTRQDAGHAPASAQAPKSQARATSSRRSITYKASAHRPGASRTGRHAATRRYATAAGWSGGISCVPYARSVTGMAISGNGGDWWSNAAGSYRRGNQPEPGSVMAFRSTGGMSRGHVAVVSRVLSDRQVLIDHANWGGPGIRKGSVMHNVSVVDVSDNNDWTAVRVQSGHSDAAYGRTYPTYGFIYNRPAGDSAPVYAAARPMQRSLRFEQLAEMPIGAGFATQPASYEPQGLAPLRKVAPDRHR</sequence>
<gene>
    <name evidence="3" type="ORF">E2C06_02000</name>
</gene>
<dbReference type="PROSITE" id="PS50911">
    <property type="entry name" value="CHAP"/>
    <property type="match status" value="1"/>
</dbReference>
<accession>A0A4V3AAN7</accession>
<feature type="domain" description="Peptidase C51" evidence="2">
    <location>
        <begin position="69"/>
        <end position="194"/>
    </location>
</feature>
<evidence type="ECO:0000313" key="3">
    <source>
        <dbReference type="EMBL" id="TDH64145.1"/>
    </source>
</evidence>
<dbReference type="InterPro" id="IPR038765">
    <property type="entry name" value="Papain-like_cys_pep_sf"/>
</dbReference>
<dbReference type="AlphaFoldDB" id="A0A4V3AAN7"/>
<feature type="region of interest" description="Disordered" evidence="1">
    <location>
        <begin position="22"/>
        <end position="78"/>
    </location>
</feature>
<evidence type="ECO:0000256" key="1">
    <source>
        <dbReference type="SAM" id="MobiDB-lite"/>
    </source>
</evidence>
<evidence type="ECO:0000259" key="2">
    <source>
        <dbReference type="PROSITE" id="PS50911"/>
    </source>
</evidence>
<proteinExistence type="predicted"/>
<dbReference type="EMBL" id="SMSJ01000002">
    <property type="protein sequence ID" value="TDH64145.1"/>
    <property type="molecule type" value="Genomic_DNA"/>
</dbReference>
<dbReference type="OrthoDB" id="7279151at2"/>
<feature type="compositionally biased region" description="Low complexity" evidence="1">
    <location>
        <begin position="39"/>
        <end position="52"/>
    </location>
</feature>
<dbReference type="Gene3D" id="3.90.1720.10">
    <property type="entry name" value="endopeptidase domain like (from Nostoc punctiforme)"/>
    <property type="match status" value="1"/>
</dbReference>
<name>A0A4V3AAN7_9PROT</name>